<organism evidence="1 2">
    <name type="scientific">Flavobacterium keumense</name>
    <dbReference type="NCBI Taxonomy" id="1306518"/>
    <lineage>
        <taxon>Bacteria</taxon>
        <taxon>Pseudomonadati</taxon>
        <taxon>Bacteroidota</taxon>
        <taxon>Flavobacteriia</taxon>
        <taxon>Flavobacteriales</taxon>
        <taxon>Flavobacteriaceae</taxon>
        <taxon>Flavobacterium</taxon>
    </lineage>
</organism>
<gene>
    <name evidence="1" type="ORF">MG292_06625</name>
</gene>
<sequence>MNFTEAQQAINDAKNTLNKADEMVRQLGSLMIGRLKQMRPYDLAKLKKELDAFNAKTKEWK</sequence>
<name>A0ABY8N2L3_9FLAO</name>
<accession>A0ABY8N2L3</accession>
<keyword evidence="2" id="KW-1185">Reference proteome</keyword>
<dbReference type="EMBL" id="CP092332">
    <property type="protein sequence ID" value="WGK93772.1"/>
    <property type="molecule type" value="Genomic_DNA"/>
</dbReference>
<evidence type="ECO:0000313" key="1">
    <source>
        <dbReference type="EMBL" id="WGK93772.1"/>
    </source>
</evidence>
<dbReference type="Proteomes" id="UP001232117">
    <property type="component" value="Chromosome"/>
</dbReference>
<reference evidence="1 2" key="1">
    <citation type="submission" date="2023-06" db="EMBL/GenBank/DDBJ databases">
        <title>Complete Genome Sequence of Flavobacterium keumense K3R-10.</title>
        <authorList>
            <person name="Jeong H."/>
            <person name="Jhang S.Y."/>
            <person name="Kim J.N."/>
        </authorList>
    </citation>
    <scope>NUCLEOTIDE SEQUENCE [LARGE SCALE GENOMIC DNA]</scope>
    <source>
        <strain evidence="1 2">K3R-10</strain>
    </source>
</reference>
<proteinExistence type="predicted"/>
<dbReference type="RefSeq" id="WP_264533499.1">
    <property type="nucleotide sequence ID" value="NZ_CP092332.1"/>
</dbReference>
<protein>
    <submittedName>
        <fullName evidence="1">Uncharacterized protein</fullName>
    </submittedName>
</protein>
<evidence type="ECO:0000313" key="2">
    <source>
        <dbReference type="Proteomes" id="UP001232117"/>
    </source>
</evidence>